<dbReference type="OrthoDB" id="2801544at2759"/>
<evidence type="ECO:0000256" key="2">
    <source>
        <dbReference type="ARBA" id="ARBA00022801"/>
    </source>
</evidence>
<protein>
    <recommendedName>
        <fullName evidence="5">Helicase C-terminal domain-containing protein</fullName>
    </recommendedName>
</protein>
<dbReference type="EMBL" id="ML987189">
    <property type="protein sequence ID" value="KAF2257239.1"/>
    <property type="molecule type" value="Genomic_DNA"/>
</dbReference>
<reference evidence="6" key="1">
    <citation type="journal article" date="2020" name="Stud. Mycol.">
        <title>101 Dothideomycetes genomes: a test case for predicting lifestyles and emergence of pathogens.</title>
        <authorList>
            <person name="Haridas S."/>
            <person name="Albert R."/>
            <person name="Binder M."/>
            <person name="Bloem J."/>
            <person name="Labutti K."/>
            <person name="Salamov A."/>
            <person name="Andreopoulos B."/>
            <person name="Baker S."/>
            <person name="Barry K."/>
            <person name="Bills G."/>
            <person name="Bluhm B."/>
            <person name="Cannon C."/>
            <person name="Castanera R."/>
            <person name="Culley D."/>
            <person name="Daum C."/>
            <person name="Ezra D."/>
            <person name="Gonzalez J."/>
            <person name="Henrissat B."/>
            <person name="Kuo A."/>
            <person name="Liang C."/>
            <person name="Lipzen A."/>
            <person name="Lutzoni F."/>
            <person name="Magnuson J."/>
            <person name="Mondo S."/>
            <person name="Nolan M."/>
            <person name="Ohm R."/>
            <person name="Pangilinan J."/>
            <person name="Park H.-J."/>
            <person name="Ramirez L."/>
            <person name="Alfaro M."/>
            <person name="Sun H."/>
            <person name="Tritt A."/>
            <person name="Yoshinaga Y."/>
            <person name="Zwiers L.-H."/>
            <person name="Turgeon B."/>
            <person name="Goodwin S."/>
            <person name="Spatafora J."/>
            <person name="Crous P."/>
            <person name="Grigoriev I."/>
        </authorList>
    </citation>
    <scope>NUCLEOTIDE SEQUENCE</scope>
    <source>
        <strain evidence="6">CBS 122368</strain>
    </source>
</reference>
<feature type="compositionally biased region" description="Basic and acidic residues" evidence="4">
    <location>
        <begin position="1188"/>
        <end position="1203"/>
    </location>
</feature>
<dbReference type="RefSeq" id="XP_033692243.1">
    <property type="nucleotide sequence ID" value="XM_033823029.1"/>
</dbReference>
<keyword evidence="2" id="KW-0378">Hydrolase</keyword>
<dbReference type="Gene3D" id="3.40.50.300">
    <property type="entry name" value="P-loop containing nucleotide triphosphate hydrolases"/>
    <property type="match status" value="2"/>
</dbReference>
<dbReference type="SMART" id="SM00487">
    <property type="entry name" value="DEXDc"/>
    <property type="match status" value="1"/>
</dbReference>
<feature type="region of interest" description="Disordered" evidence="4">
    <location>
        <begin position="1183"/>
        <end position="1214"/>
    </location>
</feature>
<dbReference type="CDD" id="cd18793">
    <property type="entry name" value="SF2_C_SNF"/>
    <property type="match status" value="1"/>
</dbReference>
<evidence type="ECO:0000256" key="4">
    <source>
        <dbReference type="SAM" id="MobiDB-lite"/>
    </source>
</evidence>
<dbReference type="GO" id="GO:0008094">
    <property type="term" value="F:ATP-dependent activity, acting on DNA"/>
    <property type="evidence" value="ECO:0007669"/>
    <property type="project" value="TreeGrafter"/>
</dbReference>
<dbReference type="InterPro" id="IPR027417">
    <property type="entry name" value="P-loop_NTPase"/>
</dbReference>
<dbReference type="CDD" id="cd18008">
    <property type="entry name" value="DEXDc_SHPRH-like"/>
    <property type="match status" value="1"/>
</dbReference>
<feature type="compositionally biased region" description="Polar residues" evidence="4">
    <location>
        <begin position="882"/>
        <end position="901"/>
    </location>
</feature>
<dbReference type="GO" id="GO:0005524">
    <property type="term" value="F:ATP binding"/>
    <property type="evidence" value="ECO:0007669"/>
    <property type="project" value="UniProtKB-KW"/>
</dbReference>
<keyword evidence="1" id="KW-0547">Nucleotide-binding</keyword>
<dbReference type="InterPro" id="IPR001650">
    <property type="entry name" value="Helicase_C-like"/>
</dbReference>
<dbReference type="InterPro" id="IPR049730">
    <property type="entry name" value="SNF2/RAD54-like_C"/>
</dbReference>
<sequence length="1253" mass="140063">MTSLSSASDDNSQFRDIKRYIALGCLHVDYTLHSIVGSGPPDAEWLELLHADLPDDLELLIGTEASRLLEARWIRLFLHRSGINHESTHNTLRVYVLPEDWGRRVIDRTSKSLKAALRQLLHQVDISPEAWTGDYSEAEIRHFDPWASAENLSLFYLFNKLPSPAPAPEKIKNRYTRRAVEDVLDSSVPLPPDEFEEQPLEGLKTRLYPYQARSASLMMQREAAPQLQLDPRLEVRQSPDGQNFFFGARDGSFLQEPRFYESNRGGILAETMGLGKTIICLAVILATKGHLPRIPPAYQPPPPVRKRVGSLKDMAAGIICRYGIPGKAALERFEAIEDLDLGNLKDALKRNIAYYEIPPDLPRMNRNTIIPPPRQMVMCSGTIIVVPRNLLHQWQSEIRKHVLKESLRILVVDSTPKRGPKLKAPKVEEDQLEFRSDLPAPTELMEYDIILFTRNRFEQEIQDGADEWGRRAVVGAPLSCQCPYIGSSRIPDCSCKGNIYESPLQKIHWLRIIIDEGHSFSSSVSNAVLVAKQIQAERRWVVSGTPAKNLVGVEVDVSTLNDDAAADPTFLRELAIEQRKTFSLDDENTKAARALGSLASNFLMVRPWCDRSTSEGRLDWDEYIYRHEHQYRKTYSGFSACFLRTLEGLVVKTRPEDVERDIVLPPLKHRVVYLKPCWYDKMTANLFIQVLRANAITSERSDVDYLFHKNSVKARHILIKNLRQSTLTWTGFSLDDVAMTLEISSKYIGKEDKKCSVEDANLLLESSRVVSSLTTSESWISMSKTHEVGMAIEEWPQESEESFSLSFPKGPTTVGATQLLEAQLHVDSNILSPGGPATGLDIVGQTAKAKLAAIEDTDNATKESMEKAAGDNQLKKAGVPSSCVQGQPLTSRRTSTITSNASPQKSKPSPQKSKPSVTENDGTDQEGTIEVITPGTPVSPVRPKKRKRKLTLSDEMAELPIESPLRDTRVIGTTSAKLSYLIGKVMKHQADEKIIIFYDGDSAAFYIAQCLEMLYVNHRIYARTLDNTKRSEYVALFNEDPDIRVLLIDVACGALGLNLNAASVVLIVNPINRPGIEAQAIKRAHRIGQTKEVLVETLVLEGTIEEAIFKRAKKMSRQQHLEAKELEDDAGITDIIQNAQVLLIDPEESQGLAQFAPLEAPQQIFGRPNRHKFHRYGLAVPKEKPRKKAETARNGTKETKVEVSDSPSRTRFPAKTPYYAQNLGQPVAADSMLQAQGFSVFGEGSATGESLFG</sequence>
<dbReference type="Proteomes" id="UP000800094">
    <property type="component" value="Unassembled WGS sequence"/>
</dbReference>
<feature type="region of interest" description="Disordered" evidence="4">
    <location>
        <begin position="862"/>
        <end position="949"/>
    </location>
</feature>
<dbReference type="GeneID" id="54576359"/>
<dbReference type="PANTHER" id="PTHR45626">
    <property type="entry name" value="TRANSCRIPTION TERMINATION FACTOR 2-RELATED"/>
    <property type="match status" value="1"/>
</dbReference>
<accession>A0A6A6J3F4</accession>
<dbReference type="InterPro" id="IPR050628">
    <property type="entry name" value="SNF2_RAD54_helicase_TF"/>
</dbReference>
<organism evidence="6 7">
    <name type="scientific">Trematosphaeria pertusa</name>
    <dbReference type="NCBI Taxonomy" id="390896"/>
    <lineage>
        <taxon>Eukaryota</taxon>
        <taxon>Fungi</taxon>
        <taxon>Dikarya</taxon>
        <taxon>Ascomycota</taxon>
        <taxon>Pezizomycotina</taxon>
        <taxon>Dothideomycetes</taxon>
        <taxon>Pleosporomycetidae</taxon>
        <taxon>Pleosporales</taxon>
        <taxon>Massarineae</taxon>
        <taxon>Trematosphaeriaceae</taxon>
        <taxon>Trematosphaeria</taxon>
    </lineage>
</organism>
<dbReference type="Pfam" id="PF00271">
    <property type="entry name" value="Helicase_C"/>
    <property type="match status" value="1"/>
</dbReference>
<feature type="domain" description="Helicase C-terminal" evidence="5">
    <location>
        <begin position="977"/>
        <end position="1136"/>
    </location>
</feature>
<evidence type="ECO:0000256" key="3">
    <source>
        <dbReference type="ARBA" id="ARBA00022840"/>
    </source>
</evidence>
<dbReference type="GO" id="GO:0016787">
    <property type="term" value="F:hydrolase activity"/>
    <property type="evidence" value="ECO:0007669"/>
    <property type="project" value="UniProtKB-KW"/>
</dbReference>
<evidence type="ECO:0000313" key="6">
    <source>
        <dbReference type="EMBL" id="KAF2257239.1"/>
    </source>
</evidence>
<dbReference type="InterPro" id="IPR014001">
    <property type="entry name" value="Helicase_ATP-bd"/>
</dbReference>
<dbReference type="AlphaFoldDB" id="A0A6A6J3F4"/>
<keyword evidence="3" id="KW-0067">ATP-binding</keyword>
<proteinExistence type="predicted"/>
<dbReference type="PANTHER" id="PTHR45626:SF51">
    <property type="entry name" value="SNF2-RELATED DOMAIN-CONTAINING PROTEIN"/>
    <property type="match status" value="1"/>
</dbReference>
<evidence type="ECO:0000256" key="1">
    <source>
        <dbReference type="ARBA" id="ARBA00022741"/>
    </source>
</evidence>
<dbReference type="InterPro" id="IPR000330">
    <property type="entry name" value="SNF2_N"/>
</dbReference>
<dbReference type="PROSITE" id="PS51194">
    <property type="entry name" value="HELICASE_CTER"/>
    <property type="match status" value="1"/>
</dbReference>
<evidence type="ECO:0000313" key="7">
    <source>
        <dbReference type="Proteomes" id="UP000800094"/>
    </source>
</evidence>
<name>A0A6A6J3F4_9PLEO</name>
<dbReference type="GO" id="GO:0006281">
    <property type="term" value="P:DNA repair"/>
    <property type="evidence" value="ECO:0007669"/>
    <property type="project" value="TreeGrafter"/>
</dbReference>
<evidence type="ECO:0000259" key="5">
    <source>
        <dbReference type="PROSITE" id="PS51194"/>
    </source>
</evidence>
<dbReference type="Pfam" id="PF00176">
    <property type="entry name" value="SNF2-rel_dom"/>
    <property type="match status" value="1"/>
</dbReference>
<feature type="compositionally biased region" description="Low complexity" evidence="4">
    <location>
        <begin position="902"/>
        <end position="916"/>
    </location>
</feature>
<gene>
    <name evidence="6" type="ORF">BU26DRAFT_413681</name>
</gene>
<keyword evidence="7" id="KW-1185">Reference proteome</keyword>
<dbReference type="GO" id="GO:0005634">
    <property type="term" value="C:nucleus"/>
    <property type="evidence" value="ECO:0007669"/>
    <property type="project" value="TreeGrafter"/>
</dbReference>
<dbReference type="SUPFAM" id="SSF52540">
    <property type="entry name" value="P-loop containing nucleoside triphosphate hydrolases"/>
    <property type="match status" value="2"/>
</dbReference>